<evidence type="ECO:0000256" key="2">
    <source>
        <dbReference type="SAM" id="Phobius"/>
    </source>
</evidence>
<keyword evidence="2" id="KW-0812">Transmembrane</keyword>
<dbReference type="InterPro" id="IPR011933">
    <property type="entry name" value="Double_TM_dom"/>
</dbReference>
<feature type="transmembrane region" description="Helical" evidence="2">
    <location>
        <begin position="6"/>
        <end position="24"/>
    </location>
</feature>
<proteinExistence type="predicted"/>
<feature type="transmembrane region" description="Helical" evidence="2">
    <location>
        <begin position="698"/>
        <end position="721"/>
    </location>
</feature>
<dbReference type="InterPro" id="IPR024163">
    <property type="entry name" value="Aerotolerance_reg_N"/>
</dbReference>
<dbReference type="InterPro" id="IPR011635">
    <property type="entry name" value="CARDB"/>
</dbReference>
<dbReference type="SUPFAM" id="SSF52317">
    <property type="entry name" value="Class I glutamine amidotransferase-like"/>
    <property type="match status" value="1"/>
</dbReference>
<evidence type="ECO:0000259" key="4">
    <source>
        <dbReference type="Pfam" id="PF07705"/>
    </source>
</evidence>
<reference evidence="6 7" key="1">
    <citation type="submission" date="2019-02" db="EMBL/GenBank/DDBJ databases">
        <title>Deep-cultivation of Planctomycetes and their phenomic and genomic characterization uncovers novel biology.</title>
        <authorList>
            <person name="Wiegand S."/>
            <person name="Jogler M."/>
            <person name="Boedeker C."/>
            <person name="Pinto D."/>
            <person name="Vollmers J."/>
            <person name="Rivas-Marin E."/>
            <person name="Kohn T."/>
            <person name="Peeters S.H."/>
            <person name="Heuer A."/>
            <person name="Rast P."/>
            <person name="Oberbeckmann S."/>
            <person name="Bunk B."/>
            <person name="Jeske O."/>
            <person name="Meyerdierks A."/>
            <person name="Storesund J.E."/>
            <person name="Kallscheuer N."/>
            <person name="Luecker S."/>
            <person name="Lage O.M."/>
            <person name="Pohl T."/>
            <person name="Merkel B.J."/>
            <person name="Hornburger P."/>
            <person name="Mueller R.-W."/>
            <person name="Bruemmer F."/>
            <person name="Labrenz M."/>
            <person name="Spormann A.M."/>
            <person name="Op den Camp H."/>
            <person name="Overmann J."/>
            <person name="Amann R."/>
            <person name="Jetten M.S.M."/>
            <person name="Mascher T."/>
            <person name="Medema M.H."/>
            <person name="Devos D.P."/>
            <person name="Kaster A.-K."/>
            <person name="Ovreas L."/>
            <person name="Rohde M."/>
            <person name="Galperin M.Y."/>
            <person name="Jogler C."/>
        </authorList>
    </citation>
    <scope>NUCLEOTIDE SEQUENCE [LARGE SCALE GENOMIC DNA]</scope>
    <source>
        <strain evidence="6 7">Mal4</strain>
    </source>
</reference>
<dbReference type="InterPro" id="IPR036465">
    <property type="entry name" value="vWFA_dom_sf"/>
</dbReference>
<evidence type="ECO:0000313" key="7">
    <source>
        <dbReference type="Proteomes" id="UP000320496"/>
    </source>
</evidence>
<dbReference type="PANTHER" id="PTHR37464:SF1">
    <property type="entry name" value="BLL2463 PROTEIN"/>
    <property type="match status" value="1"/>
</dbReference>
<name>A0A517Z6G6_9PLAN</name>
<dbReference type="KEGG" id="mri:Mal4_23870"/>
<dbReference type="Proteomes" id="UP000320496">
    <property type="component" value="Chromosome"/>
</dbReference>
<evidence type="ECO:0000259" key="3">
    <source>
        <dbReference type="Pfam" id="PF07584"/>
    </source>
</evidence>
<dbReference type="CDD" id="cd03143">
    <property type="entry name" value="A4_beta-galactosidase_middle_domain"/>
    <property type="match status" value="1"/>
</dbReference>
<dbReference type="InterPro" id="IPR029062">
    <property type="entry name" value="Class_I_gatase-like"/>
</dbReference>
<feature type="transmembrane region" description="Helical" evidence="2">
    <location>
        <begin position="56"/>
        <end position="74"/>
    </location>
</feature>
<feature type="domain" description="VWFA" evidence="5">
    <location>
        <begin position="91"/>
        <end position="202"/>
    </location>
</feature>
<protein>
    <recommendedName>
        <fullName evidence="8">VWFA domain-containing protein</fullName>
    </recommendedName>
</protein>
<keyword evidence="7" id="KW-1185">Reference proteome</keyword>
<dbReference type="PANTHER" id="PTHR37464">
    <property type="entry name" value="BLL2463 PROTEIN"/>
    <property type="match status" value="1"/>
</dbReference>
<evidence type="ECO:0000259" key="5">
    <source>
        <dbReference type="Pfam" id="PF13519"/>
    </source>
</evidence>
<evidence type="ECO:0000313" key="6">
    <source>
        <dbReference type="EMBL" id="QDU38067.1"/>
    </source>
</evidence>
<gene>
    <name evidence="6" type="ORF">Mal4_23870</name>
</gene>
<dbReference type="SUPFAM" id="SSF53300">
    <property type="entry name" value="vWA-like"/>
    <property type="match status" value="1"/>
</dbReference>
<dbReference type="Pfam" id="PF07705">
    <property type="entry name" value="CARDB"/>
    <property type="match status" value="1"/>
</dbReference>
<keyword evidence="2" id="KW-1133">Transmembrane helix</keyword>
<accession>A0A517Z6G6</accession>
<dbReference type="OrthoDB" id="247959at2"/>
<keyword evidence="2" id="KW-0472">Membrane</keyword>
<organism evidence="6 7">
    <name type="scientific">Maioricimonas rarisocia</name>
    <dbReference type="NCBI Taxonomy" id="2528026"/>
    <lineage>
        <taxon>Bacteria</taxon>
        <taxon>Pseudomonadati</taxon>
        <taxon>Planctomycetota</taxon>
        <taxon>Planctomycetia</taxon>
        <taxon>Planctomycetales</taxon>
        <taxon>Planctomycetaceae</taxon>
        <taxon>Maioricimonas</taxon>
    </lineage>
</organism>
<dbReference type="Pfam" id="PF07584">
    <property type="entry name" value="BatA"/>
    <property type="match status" value="1"/>
</dbReference>
<evidence type="ECO:0000256" key="1">
    <source>
        <dbReference type="SAM" id="MobiDB-lite"/>
    </source>
</evidence>
<dbReference type="InterPro" id="IPR002035">
    <property type="entry name" value="VWF_A"/>
</dbReference>
<dbReference type="NCBIfam" id="TIGR02226">
    <property type="entry name" value="two_anch"/>
    <property type="match status" value="1"/>
</dbReference>
<feature type="region of interest" description="Disordered" evidence="1">
    <location>
        <begin position="732"/>
        <end position="774"/>
    </location>
</feature>
<dbReference type="Gene3D" id="3.40.50.880">
    <property type="match status" value="1"/>
</dbReference>
<sequence>MSFLSFAFLAALPLAAAPILLHLFDRRRNVVIEWGAMQFLMEAATRRTSARKLKQWLLLLMRVMAVAALVLALARPMLPGSWFAGSERTETVFVIDNSMSMLRTVDDISLFDKAMAQAAETLDGIEAGHSVRILLASPYPVWATPGSVRIDSKSRELVRDSLENARPTDGGSDLLSALFTAAQAEIPPTQQNRRIILLTDGQASDWNMADDAGWSRLQDVLKSSAVPTQLEVVELGEDVREAANVAVDRIRTSRTVVGVHQTFSLTAELQNHGRQSSPPGTLAWTVAGKEQHESHVPALGGGKSTDVLWKHSFERTGVYAISCHADADDALAPDNRATVVVEVVDDIPLLLLETAPDLAEFQRDAFFTQAALGWLEGEQLSARGVHVPTLVDPERLDRMNLDEYRAVVIPNLQDLPEETVLALRDFVYNGGGLWIALGPRTDVEAFNEHFFADGDGLAPLAIEGMVDEEASQDDPDADAVKIDPFASEHPATAQLAETDQLDTGDVTVAQRFRFVPPPEGEPVSTLLGLTNGQPLAVEQYFGRGRVIVQAVPLRLQWSTLAKSQAFVVMVHDWLAYLTQPRATRHNLAPGEPISVHVADASIRDATLRTPHGEEVQVTADAAGDGVVLRTSRTILPGDYLLELGISGDGIPFHVNRDATESNLATLTAGDHKRLAAIAGVAHGDAEAALNRAVQTEPLWPLLLTLVIALILFELILSGIIARERFGTAPIEEATEPSGLPTGANAASFRNSGIGATPPASAQREEPLAATTNTN</sequence>
<dbReference type="Gene3D" id="3.40.50.410">
    <property type="entry name" value="von Willebrand factor, type A domain"/>
    <property type="match status" value="1"/>
</dbReference>
<dbReference type="Gene3D" id="2.60.40.10">
    <property type="entry name" value="Immunoglobulins"/>
    <property type="match status" value="1"/>
</dbReference>
<feature type="domain" description="CARDB" evidence="4">
    <location>
        <begin position="255"/>
        <end position="330"/>
    </location>
</feature>
<evidence type="ECO:0008006" key="8">
    <source>
        <dbReference type="Google" id="ProtNLM"/>
    </source>
</evidence>
<feature type="domain" description="Aerotolerance regulator N-terminal" evidence="3">
    <location>
        <begin position="1"/>
        <end position="76"/>
    </location>
</feature>
<dbReference type="AlphaFoldDB" id="A0A517Z6G6"/>
<dbReference type="InterPro" id="IPR013783">
    <property type="entry name" value="Ig-like_fold"/>
</dbReference>
<dbReference type="RefSeq" id="WP_145369388.1">
    <property type="nucleotide sequence ID" value="NZ_CP036275.1"/>
</dbReference>
<dbReference type="Pfam" id="PF13519">
    <property type="entry name" value="VWA_2"/>
    <property type="match status" value="1"/>
</dbReference>
<dbReference type="EMBL" id="CP036275">
    <property type="protein sequence ID" value="QDU38067.1"/>
    <property type="molecule type" value="Genomic_DNA"/>
</dbReference>